<keyword evidence="3" id="KW-0862">Zinc</keyword>
<evidence type="ECO:0000259" key="9">
    <source>
        <dbReference type="PROSITE" id="PS51140"/>
    </source>
</evidence>
<evidence type="ECO:0000256" key="4">
    <source>
        <dbReference type="ARBA" id="ARBA00023054"/>
    </source>
</evidence>
<sequence length="834" mass="91343">MAATPPMPPGSNTHQLNGKTVGKGNPLTEAINQHFQRKNQNQNQHQSHNPSPNPNPNSPASRSGSYEQLELLDHATHPQQQQEATSGKAKPSCHCTNISIMHLFHEMKQEFPTIPDAIVTQCVNENCHQRENCIQMLRKELALHPIPVQSYPAKVLQQQQQQHHQNRQAKPPTPLKPSRIAPPQPEAVLSNGVATPPGVGSPHPDTQPRPRPTTLNLQRQFSTQLQQKIMQRQQRQHRDHQAAQLTPTSLSKPLRRAPPLPPPPKPKPGSFSNDSSCLTSPMSSSESELSLNAVPLSSPTSAAATAAAASAAIASTQQQPSPVRHRSVITLQPEPPYARDFRSIDFPPTTTGTPPLPSPSSAASPSAPGGRKSFTSLNLTLRQPTGSAQSAIDITAGPAPSGQGSGITYSSVSFDARRGTQKNFQLTVTDEGSVFSAGSVRPRTLYSTPCEPVASVPANQQPPPPAAVVADGLGDADMTSDVFPYPTQEQNHIVASNYSNNHAVSDNNNIGIGNSTDSSPTMPLYEGVMEECDREAHAATIERQKQRRDKLANALRDNKKRLLVLEQEINILTEPVPVGESERLDRDIKQLTEDCNRLLDCLNEPQANGPSPAPNPTTNRQHQLPASNAPQQQPQHQPQPFPRQRQGARVQAPPSSLRLHSVPAAPISQPVQDFGQHHSSAPTSACLTPQMQSQQQLLQLQQEPPPTYAQYYQFQQYLQQQRQQQLQQQMQQQQQLQQQMQQQHQPQPQQEEEFLSDSDVDEEEETLDSWACNMCTFRNHPQLNICEACENVRIQPGMIRIVPSGSGAAAAAATPPGSLEQQQQPPQQPYALHT</sequence>
<dbReference type="GO" id="GO:0033209">
    <property type="term" value="P:tumor necrosis factor-mediated signaling pathway"/>
    <property type="evidence" value="ECO:0007669"/>
    <property type="project" value="EnsemblMetazoa"/>
</dbReference>
<keyword evidence="4 6" id="KW-0175">Coiled coil</keyword>
<gene>
    <name evidence="10" type="primary">Dsec\GM21946</name>
    <name evidence="10" type="ORF">Dsec_GM21946</name>
</gene>
<dbReference type="KEGG" id="dse:6609916"/>
<dbReference type="Proteomes" id="UP000001292">
    <property type="component" value="Unassembled WGS sequence"/>
</dbReference>
<feature type="compositionally biased region" description="Low complexity" evidence="7">
    <location>
        <begin position="737"/>
        <end position="749"/>
    </location>
</feature>
<dbReference type="HOGENOM" id="CLU_347255_0_0_1"/>
<evidence type="ECO:0000256" key="3">
    <source>
        <dbReference type="ARBA" id="ARBA00022833"/>
    </source>
</evidence>
<dbReference type="InterPro" id="IPR001876">
    <property type="entry name" value="Znf_RanBP2"/>
</dbReference>
<feature type="domain" description="RanBP2-type" evidence="8">
    <location>
        <begin position="766"/>
        <end position="795"/>
    </location>
</feature>
<feature type="region of interest" description="Disordered" evidence="7">
    <location>
        <begin position="154"/>
        <end position="284"/>
    </location>
</feature>
<evidence type="ECO:0000313" key="11">
    <source>
        <dbReference type="Proteomes" id="UP000001292"/>
    </source>
</evidence>
<reference evidence="10 11" key="1">
    <citation type="journal article" date="2007" name="Nature">
        <title>Evolution of genes and genomes on the Drosophila phylogeny.</title>
        <authorList>
            <consortium name="Drosophila 12 Genomes Consortium"/>
            <person name="Clark A.G."/>
            <person name="Eisen M.B."/>
            <person name="Smith D.R."/>
            <person name="Bergman C.M."/>
            <person name="Oliver B."/>
            <person name="Markow T.A."/>
            <person name="Kaufman T.C."/>
            <person name="Kellis M."/>
            <person name="Gelbart W."/>
            <person name="Iyer V.N."/>
            <person name="Pollard D.A."/>
            <person name="Sackton T.B."/>
            <person name="Larracuente A.M."/>
            <person name="Singh N.D."/>
            <person name="Abad J.P."/>
            <person name="Abt D.N."/>
            <person name="Adryan B."/>
            <person name="Aguade M."/>
            <person name="Akashi H."/>
            <person name="Anderson W.W."/>
            <person name="Aquadro C.F."/>
            <person name="Ardell D.H."/>
            <person name="Arguello R."/>
            <person name="Artieri C.G."/>
            <person name="Barbash D.A."/>
            <person name="Barker D."/>
            <person name="Barsanti P."/>
            <person name="Batterham P."/>
            <person name="Batzoglou S."/>
            <person name="Begun D."/>
            <person name="Bhutkar A."/>
            <person name="Blanco E."/>
            <person name="Bosak S.A."/>
            <person name="Bradley R.K."/>
            <person name="Brand A.D."/>
            <person name="Brent M.R."/>
            <person name="Brooks A.N."/>
            <person name="Brown R.H."/>
            <person name="Butlin R.K."/>
            <person name="Caggese C."/>
            <person name="Calvi B.R."/>
            <person name="Bernardo de Carvalho A."/>
            <person name="Caspi A."/>
            <person name="Castrezana S."/>
            <person name="Celniker S.E."/>
            <person name="Chang J.L."/>
            <person name="Chapple C."/>
            <person name="Chatterji S."/>
            <person name="Chinwalla A."/>
            <person name="Civetta A."/>
            <person name="Clifton S.W."/>
            <person name="Comeron J.M."/>
            <person name="Costello J.C."/>
            <person name="Coyne J.A."/>
            <person name="Daub J."/>
            <person name="David R.G."/>
            <person name="Delcher A.L."/>
            <person name="Delehaunty K."/>
            <person name="Do C.B."/>
            <person name="Ebling H."/>
            <person name="Edwards K."/>
            <person name="Eickbush T."/>
            <person name="Evans J.D."/>
            <person name="Filipski A."/>
            <person name="Findeiss S."/>
            <person name="Freyhult E."/>
            <person name="Fulton L."/>
            <person name="Fulton R."/>
            <person name="Garcia A.C."/>
            <person name="Gardiner A."/>
            <person name="Garfield D.A."/>
            <person name="Garvin B.E."/>
            <person name="Gibson G."/>
            <person name="Gilbert D."/>
            <person name="Gnerre S."/>
            <person name="Godfrey J."/>
            <person name="Good R."/>
            <person name="Gotea V."/>
            <person name="Gravely B."/>
            <person name="Greenberg A.J."/>
            <person name="Griffiths-Jones S."/>
            <person name="Gross S."/>
            <person name="Guigo R."/>
            <person name="Gustafson E.A."/>
            <person name="Haerty W."/>
            <person name="Hahn M.W."/>
            <person name="Halligan D.L."/>
            <person name="Halpern A.L."/>
            <person name="Halter G.M."/>
            <person name="Han M.V."/>
            <person name="Heger A."/>
            <person name="Hillier L."/>
            <person name="Hinrichs A.S."/>
            <person name="Holmes I."/>
            <person name="Hoskins R.A."/>
            <person name="Hubisz M.J."/>
            <person name="Hultmark D."/>
            <person name="Huntley M.A."/>
            <person name="Jaffe D.B."/>
            <person name="Jagadeeshan S."/>
            <person name="Jeck W.R."/>
            <person name="Johnson J."/>
            <person name="Jones C.D."/>
            <person name="Jordan W.C."/>
            <person name="Karpen G.H."/>
            <person name="Kataoka E."/>
            <person name="Keightley P.D."/>
            <person name="Kheradpour P."/>
            <person name="Kirkness E.F."/>
            <person name="Koerich L.B."/>
            <person name="Kristiansen K."/>
            <person name="Kudrna D."/>
            <person name="Kulathinal R.J."/>
            <person name="Kumar S."/>
            <person name="Kwok R."/>
            <person name="Lander E."/>
            <person name="Langley C.H."/>
            <person name="Lapoint R."/>
            <person name="Lazzaro B.P."/>
            <person name="Lee S.J."/>
            <person name="Levesque L."/>
            <person name="Li R."/>
            <person name="Lin C.F."/>
            <person name="Lin M.F."/>
            <person name="Lindblad-Toh K."/>
            <person name="Llopart A."/>
            <person name="Long M."/>
            <person name="Low L."/>
            <person name="Lozovsky E."/>
            <person name="Lu J."/>
            <person name="Luo M."/>
            <person name="Machado C.A."/>
            <person name="Makalowski W."/>
            <person name="Marzo M."/>
            <person name="Matsuda M."/>
            <person name="Matzkin L."/>
            <person name="McAllister B."/>
            <person name="McBride C.S."/>
            <person name="McKernan B."/>
            <person name="McKernan K."/>
            <person name="Mendez-Lago M."/>
            <person name="Minx P."/>
            <person name="Mollenhauer M.U."/>
            <person name="Montooth K."/>
            <person name="Mount S.M."/>
            <person name="Mu X."/>
            <person name="Myers E."/>
            <person name="Negre B."/>
            <person name="Newfeld S."/>
            <person name="Nielsen R."/>
            <person name="Noor M.A."/>
            <person name="O'Grady P."/>
            <person name="Pachter L."/>
            <person name="Papaceit M."/>
            <person name="Parisi M.J."/>
            <person name="Parisi M."/>
            <person name="Parts L."/>
            <person name="Pedersen J.S."/>
            <person name="Pesole G."/>
            <person name="Phillippy A.M."/>
            <person name="Ponting C.P."/>
            <person name="Pop M."/>
            <person name="Porcelli D."/>
            <person name="Powell J.R."/>
            <person name="Prohaska S."/>
            <person name="Pruitt K."/>
            <person name="Puig M."/>
            <person name="Quesneville H."/>
            <person name="Ram K.R."/>
            <person name="Rand D."/>
            <person name="Rasmussen M.D."/>
            <person name="Reed L.K."/>
            <person name="Reenan R."/>
            <person name="Reily A."/>
            <person name="Remington K.A."/>
            <person name="Rieger T.T."/>
            <person name="Ritchie M.G."/>
            <person name="Robin C."/>
            <person name="Rogers Y.H."/>
            <person name="Rohde C."/>
            <person name="Rozas J."/>
            <person name="Rubenfield M.J."/>
            <person name="Ruiz A."/>
            <person name="Russo S."/>
            <person name="Salzberg S.L."/>
            <person name="Sanchez-Gracia A."/>
            <person name="Saranga D.J."/>
            <person name="Sato H."/>
            <person name="Schaeffer S.W."/>
            <person name="Schatz M.C."/>
            <person name="Schlenke T."/>
            <person name="Schwartz R."/>
            <person name="Segarra C."/>
            <person name="Singh R.S."/>
            <person name="Sirot L."/>
            <person name="Sirota M."/>
            <person name="Sisneros N.B."/>
            <person name="Smith C.D."/>
            <person name="Smith T.F."/>
            <person name="Spieth J."/>
            <person name="Stage D.E."/>
            <person name="Stark A."/>
            <person name="Stephan W."/>
            <person name="Strausberg R.L."/>
            <person name="Strempel S."/>
            <person name="Sturgill D."/>
            <person name="Sutton G."/>
            <person name="Sutton G.G."/>
            <person name="Tao W."/>
            <person name="Teichmann S."/>
            <person name="Tobari Y.N."/>
            <person name="Tomimura Y."/>
            <person name="Tsolas J.M."/>
            <person name="Valente V.L."/>
            <person name="Venter E."/>
            <person name="Venter J.C."/>
            <person name="Vicario S."/>
            <person name="Vieira F.G."/>
            <person name="Vilella A.J."/>
            <person name="Villasante A."/>
            <person name="Walenz B."/>
            <person name="Wang J."/>
            <person name="Wasserman M."/>
            <person name="Watts T."/>
            <person name="Wilson D."/>
            <person name="Wilson R.K."/>
            <person name="Wing R.A."/>
            <person name="Wolfner M.F."/>
            <person name="Wong A."/>
            <person name="Wong G.K."/>
            <person name="Wu C.I."/>
            <person name="Wu G."/>
            <person name="Yamamoto D."/>
            <person name="Yang H.P."/>
            <person name="Yang S.P."/>
            <person name="Yorke J.A."/>
            <person name="Yoshida K."/>
            <person name="Zdobnov E."/>
            <person name="Zhang P."/>
            <person name="Zhang Y."/>
            <person name="Zimin A.V."/>
            <person name="Baldwin J."/>
            <person name="Abdouelleil A."/>
            <person name="Abdulkadir J."/>
            <person name="Abebe A."/>
            <person name="Abera B."/>
            <person name="Abreu J."/>
            <person name="Acer S.C."/>
            <person name="Aftuck L."/>
            <person name="Alexander A."/>
            <person name="An P."/>
            <person name="Anderson E."/>
            <person name="Anderson S."/>
            <person name="Arachi H."/>
            <person name="Azer M."/>
            <person name="Bachantsang P."/>
            <person name="Barry A."/>
            <person name="Bayul T."/>
            <person name="Berlin A."/>
            <person name="Bessette D."/>
            <person name="Bloom T."/>
            <person name="Blye J."/>
            <person name="Boguslavskiy L."/>
            <person name="Bonnet C."/>
            <person name="Boukhgalter B."/>
            <person name="Bourzgui I."/>
            <person name="Brown A."/>
            <person name="Cahill P."/>
            <person name="Channer S."/>
            <person name="Cheshatsang Y."/>
            <person name="Chuda L."/>
            <person name="Citroen M."/>
            <person name="Collymore A."/>
            <person name="Cooke P."/>
            <person name="Costello M."/>
            <person name="D'Aco K."/>
            <person name="Daza R."/>
            <person name="De Haan G."/>
            <person name="DeGray S."/>
            <person name="DeMaso C."/>
            <person name="Dhargay N."/>
            <person name="Dooley K."/>
            <person name="Dooley E."/>
            <person name="Doricent M."/>
            <person name="Dorje P."/>
            <person name="Dorjee K."/>
            <person name="Dupes A."/>
            <person name="Elong R."/>
            <person name="Falk J."/>
            <person name="Farina A."/>
            <person name="Faro S."/>
            <person name="Ferguson D."/>
            <person name="Fisher S."/>
            <person name="Foley C.D."/>
            <person name="Franke A."/>
            <person name="Friedrich D."/>
            <person name="Gadbois L."/>
            <person name="Gearin G."/>
            <person name="Gearin C.R."/>
            <person name="Giannoukos G."/>
            <person name="Goode T."/>
            <person name="Graham J."/>
            <person name="Grandbois E."/>
            <person name="Grewal S."/>
            <person name="Gyaltsen K."/>
            <person name="Hafez N."/>
            <person name="Hagos B."/>
            <person name="Hall J."/>
            <person name="Henson C."/>
            <person name="Hollinger A."/>
            <person name="Honan T."/>
            <person name="Huard M.D."/>
            <person name="Hughes L."/>
            <person name="Hurhula B."/>
            <person name="Husby M.E."/>
            <person name="Kamat A."/>
            <person name="Kanga B."/>
            <person name="Kashin S."/>
            <person name="Khazanovich D."/>
            <person name="Kisner P."/>
            <person name="Lance K."/>
            <person name="Lara M."/>
            <person name="Lee W."/>
            <person name="Lennon N."/>
            <person name="Letendre F."/>
            <person name="LeVine R."/>
            <person name="Lipovsky A."/>
            <person name="Liu X."/>
            <person name="Liu J."/>
            <person name="Liu S."/>
            <person name="Lokyitsang T."/>
            <person name="Lokyitsang Y."/>
            <person name="Lubonja R."/>
            <person name="Lui A."/>
            <person name="MacDonald P."/>
            <person name="Magnisalis V."/>
            <person name="Maru K."/>
            <person name="Matthews C."/>
            <person name="McCusker W."/>
            <person name="McDonough S."/>
            <person name="Mehta T."/>
            <person name="Meldrim J."/>
            <person name="Meneus L."/>
            <person name="Mihai O."/>
            <person name="Mihalev A."/>
            <person name="Mihova T."/>
            <person name="Mittelman R."/>
            <person name="Mlenga V."/>
            <person name="Montmayeur A."/>
            <person name="Mulrain L."/>
            <person name="Navidi A."/>
            <person name="Naylor J."/>
            <person name="Negash T."/>
            <person name="Nguyen T."/>
            <person name="Nguyen N."/>
            <person name="Nicol R."/>
            <person name="Norbu C."/>
            <person name="Norbu N."/>
            <person name="Novod N."/>
            <person name="O'Neill B."/>
            <person name="Osman S."/>
            <person name="Markiewicz E."/>
            <person name="Oyono O.L."/>
            <person name="Patti C."/>
            <person name="Phunkhang P."/>
            <person name="Pierre F."/>
            <person name="Priest M."/>
            <person name="Raghuraman S."/>
            <person name="Rege F."/>
            <person name="Reyes R."/>
            <person name="Rise C."/>
            <person name="Rogov P."/>
            <person name="Ross K."/>
            <person name="Ryan E."/>
            <person name="Settipalli S."/>
            <person name="Shea T."/>
            <person name="Sherpa N."/>
            <person name="Shi L."/>
            <person name="Shih D."/>
            <person name="Sparrow T."/>
            <person name="Spaulding J."/>
            <person name="Stalker J."/>
            <person name="Stange-Thomann N."/>
            <person name="Stavropoulos S."/>
            <person name="Stone C."/>
            <person name="Strader C."/>
            <person name="Tesfaye S."/>
            <person name="Thomson T."/>
            <person name="Thoulutsang Y."/>
            <person name="Thoulutsang D."/>
            <person name="Topham K."/>
            <person name="Topping I."/>
            <person name="Tsamla T."/>
            <person name="Vassiliev H."/>
            <person name="Vo A."/>
            <person name="Wangchuk T."/>
            <person name="Wangdi T."/>
            <person name="Weiand M."/>
            <person name="Wilkinson J."/>
            <person name="Wilson A."/>
            <person name="Yadav S."/>
            <person name="Young G."/>
            <person name="Yu Q."/>
            <person name="Zembek L."/>
            <person name="Zhong D."/>
            <person name="Zimmer A."/>
            <person name="Zwirko Z."/>
            <person name="Jaffe D.B."/>
            <person name="Alvarez P."/>
            <person name="Brockman W."/>
            <person name="Butler J."/>
            <person name="Chin C."/>
            <person name="Gnerre S."/>
            <person name="Grabherr M."/>
            <person name="Kleber M."/>
            <person name="Mauceli E."/>
            <person name="MacCallum I."/>
        </authorList>
    </citation>
    <scope>NUCLEOTIDE SEQUENCE [LARGE SCALE GENOMIC DNA]</scope>
    <source>
        <strain evidence="11">Rob3c / Tucson 14021-0248.25</strain>
    </source>
</reference>
<dbReference type="CDD" id="cd14362">
    <property type="entry name" value="CUE_TAB2_TAB3"/>
    <property type="match status" value="1"/>
</dbReference>
<dbReference type="PROSITE" id="PS01358">
    <property type="entry name" value="ZF_RANBP2_1"/>
    <property type="match status" value="1"/>
</dbReference>
<dbReference type="GO" id="GO:0061057">
    <property type="term" value="P:peptidoglycan recognition protein signaling pathway"/>
    <property type="evidence" value="ECO:0007669"/>
    <property type="project" value="EnsemblMetazoa"/>
</dbReference>
<proteinExistence type="predicted"/>
<dbReference type="OrthoDB" id="6367910at2759"/>
<feature type="region of interest" description="Disordered" evidence="7">
    <location>
        <begin position="1"/>
        <end position="64"/>
    </location>
</feature>
<dbReference type="InterPro" id="IPR003892">
    <property type="entry name" value="CUE"/>
</dbReference>
<evidence type="ECO:0000256" key="5">
    <source>
        <dbReference type="PROSITE-ProRule" id="PRU00322"/>
    </source>
</evidence>
<dbReference type="GO" id="GO:0043068">
    <property type="term" value="P:positive regulation of programmed cell death"/>
    <property type="evidence" value="ECO:0007669"/>
    <property type="project" value="EnsemblMetazoa"/>
</dbReference>
<dbReference type="STRING" id="7238.B4HPE1"/>
<evidence type="ECO:0000256" key="2">
    <source>
        <dbReference type="ARBA" id="ARBA00022771"/>
    </source>
</evidence>
<dbReference type="PhylomeDB" id="B4HPE1"/>
<organism evidence="11">
    <name type="scientific">Drosophila sechellia</name>
    <name type="common">Fruit fly</name>
    <dbReference type="NCBI Taxonomy" id="7238"/>
    <lineage>
        <taxon>Eukaryota</taxon>
        <taxon>Metazoa</taxon>
        <taxon>Ecdysozoa</taxon>
        <taxon>Arthropoda</taxon>
        <taxon>Hexapoda</taxon>
        <taxon>Insecta</taxon>
        <taxon>Pterygota</taxon>
        <taxon>Neoptera</taxon>
        <taxon>Endopterygota</taxon>
        <taxon>Diptera</taxon>
        <taxon>Brachycera</taxon>
        <taxon>Muscomorpha</taxon>
        <taxon>Ephydroidea</taxon>
        <taxon>Drosophilidae</taxon>
        <taxon>Drosophila</taxon>
        <taxon>Sophophora</taxon>
    </lineage>
</organism>
<keyword evidence="2 5" id="KW-0863">Zinc-finger</keyword>
<dbReference type="PROSITE" id="PS51140">
    <property type="entry name" value="CUE"/>
    <property type="match status" value="1"/>
</dbReference>
<evidence type="ECO:0000256" key="6">
    <source>
        <dbReference type="SAM" id="Coils"/>
    </source>
</evidence>
<feature type="compositionally biased region" description="Low complexity" evidence="7">
    <location>
        <begin position="224"/>
        <end position="233"/>
    </location>
</feature>
<keyword evidence="1" id="KW-0479">Metal-binding</keyword>
<feature type="compositionally biased region" description="Pro residues" evidence="7">
    <location>
        <begin position="256"/>
        <end position="267"/>
    </location>
</feature>
<dbReference type="Gene3D" id="1.10.8.10">
    <property type="entry name" value="DNA helicase RuvA subunit, C-terminal domain"/>
    <property type="match status" value="1"/>
</dbReference>
<evidence type="ECO:0000313" key="10">
    <source>
        <dbReference type="EMBL" id="EDW48579.1"/>
    </source>
</evidence>
<evidence type="ECO:0000256" key="1">
    <source>
        <dbReference type="ARBA" id="ARBA00022723"/>
    </source>
</evidence>
<dbReference type="OMA" id="WACNLCT"/>
<dbReference type="Gene3D" id="2.30.30.380">
    <property type="entry name" value="Zn-finger domain of Sec23/24"/>
    <property type="match status" value="1"/>
</dbReference>
<feature type="compositionally biased region" description="Low complexity" evidence="7">
    <location>
        <begin position="275"/>
        <end position="284"/>
    </location>
</feature>
<dbReference type="SMART" id="SM00547">
    <property type="entry name" value="ZnF_RBZ"/>
    <property type="match status" value="1"/>
</dbReference>
<name>B4HPE1_DROSE</name>
<protein>
    <submittedName>
        <fullName evidence="10">GM21946</fullName>
    </submittedName>
</protein>
<dbReference type="SMART" id="SM00546">
    <property type="entry name" value="CUE"/>
    <property type="match status" value="1"/>
</dbReference>
<feature type="region of interest" description="Disordered" evidence="7">
    <location>
        <begin position="333"/>
        <end position="374"/>
    </location>
</feature>
<dbReference type="GO" id="GO:0006964">
    <property type="term" value="P:positive regulation of biosynthetic process of antibacterial peptides active against Gram-negative bacteria"/>
    <property type="evidence" value="ECO:0007669"/>
    <property type="project" value="EnsemblMetazoa"/>
</dbReference>
<feature type="region of interest" description="Disordered" evidence="7">
    <location>
        <begin position="601"/>
        <end position="657"/>
    </location>
</feature>
<feature type="compositionally biased region" description="Low complexity" evidence="7">
    <location>
        <begin position="39"/>
        <end position="50"/>
    </location>
</feature>
<dbReference type="PROSITE" id="PS50199">
    <property type="entry name" value="ZF_RANBP2_2"/>
    <property type="match status" value="1"/>
</dbReference>
<feature type="coiled-coil region" evidence="6">
    <location>
        <begin position="541"/>
        <end position="568"/>
    </location>
</feature>
<dbReference type="GO" id="GO:0002230">
    <property type="term" value="P:positive regulation of defense response to virus by host"/>
    <property type="evidence" value="ECO:0007669"/>
    <property type="project" value="EnsemblMetazoa"/>
</dbReference>
<dbReference type="InterPro" id="IPR036443">
    <property type="entry name" value="Znf_RanBP2_sf"/>
</dbReference>
<feature type="region of interest" description="Disordered" evidence="7">
    <location>
        <begin position="737"/>
        <end position="765"/>
    </location>
</feature>
<dbReference type="EMBL" id="CH480816">
    <property type="protein sequence ID" value="EDW48579.1"/>
    <property type="molecule type" value="Genomic_DNA"/>
</dbReference>
<dbReference type="GO" id="GO:0008270">
    <property type="term" value="F:zinc ion binding"/>
    <property type="evidence" value="ECO:0007669"/>
    <property type="project" value="UniProtKB-KW"/>
</dbReference>
<dbReference type="GO" id="GO:0035591">
    <property type="term" value="F:signaling adaptor activity"/>
    <property type="evidence" value="ECO:0007669"/>
    <property type="project" value="EnsemblMetazoa"/>
</dbReference>
<feature type="compositionally biased region" description="Polar residues" evidence="7">
    <location>
        <begin position="616"/>
        <end position="629"/>
    </location>
</feature>
<feature type="region of interest" description="Disordered" evidence="7">
    <location>
        <begin position="808"/>
        <end position="834"/>
    </location>
</feature>
<keyword evidence="11" id="KW-1185">Reference proteome</keyword>
<feature type="compositionally biased region" description="Low complexity" evidence="7">
    <location>
        <begin position="808"/>
        <end position="825"/>
    </location>
</feature>
<accession>B4HPE1</accession>
<feature type="compositionally biased region" description="Low complexity" evidence="7">
    <location>
        <begin position="630"/>
        <end position="645"/>
    </location>
</feature>
<dbReference type="SUPFAM" id="SSF90209">
    <property type="entry name" value="Ran binding protein zinc finger-like"/>
    <property type="match status" value="1"/>
</dbReference>
<feature type="compositionally biased region" description="Pro residues" evidence="7">
    <location>
        <begin position="171"/>
        <end position="185"/>
    </location>
</feature>
<evidence type="ECO:0000256" key="7">
    <source>
        <dbReference type="SAM" id="MobiDB-lite"/>
    </source>
</evidence>
<dbReference type="AlphaFoldDB" id="B4HPE1"/>
<evidence type="ECO:0000259" key="8">
    <source>
        <dbReference type="PROSITE" id="PS50199"/>
    </source>
</evidence>
<feature type="compositionally biased region" description="Polar residues" evidence="7">
    <location>
        <begin position="213"/>
        <end position="223"/>
    </location>
</feature>
<feature type="compositionally biased region" description="Acidic residues" evidence="7">
    <location>
        <begin position="750"/>
        <end position="765"/>
    </location>
</feature>
<feature type="compositionally biased region" description="Low complexity" evidence="7">
    <location>
        <begin position="347"/>
        <end position="370"/>
    </location>
</feature>
<dbReference type="InterPro" id="IPR041911">
    <property type="entry name" value="TAB2/3_CUE"/>
</dbReference>
<dbReference type="GO" id="GO:0043130">
    <property type="term" value="F:ubiquitin binding"/>
    <property type="evidence" value="ECO:0007669"/>
    <property type="project" value="InterPro"/>
</dbReference>
<feature type="domain" description="CUE" evidence="9">
    <location>
        <begin position="99"/>
        <end position="143"/>
    </location>
</feature>